<evidence type="ECO:0000313" key="1">
    <source>
        <dbReference type="EMBL" id="CCI41483.1"/>
    </source>
</evidence>
<reference evidence="1 2" key="1">
    <citation type="submission" date="2012-05" db="EMBL/GenBank/DDBJ databases">
        <title>Recombination and specialization in a pathogen metapopulation.</title>
        <authorList>
            <person name="Gardiner A."/>
            <person name="Kemen E."/>
            <person name="Schultz-Larsen T."/>
            <person name="MacLean D."/>
            <person name="Van Oosterhout C."/>
            <person name="Jones J.D.G."/>
        </authorList>
    </citation>
    <scope>NUCLEOTIDE SEQUENCE [LARGE SCALE GENOMIC DNA]</scope>
    <source>
        <strain evidence="1 2">Ac Nc2</strain>
    </source>
</reference>
<protein>
    <submittedName>
        <fullName evidence="1">Uncharacterized protein</fullName>
    </submittedName>
</protein>
<dbReference type="InParanoid" id="A0A024G3R1"/>
<dbReference type="Proteomes" id="UP000053237">
    <property type="component" value="Unassembled WGS sequence"/>
</dbReference>
<comment type="caution">
    <text evidence="1">The sequence shown here is derived from an EMBL/GenBank/DDBJ whole genome shotgun (WGS) entry which is preliminary data.</text>
</comment>
<keyword evidence="2" id="KW-1185">Reference proteome</keyword>
<accession>A0A024G3R1</accession>
<dbReference type="AlphaFoldDB" id="A0A024G3R1"/>
<organism evidence="1 2">
    <name type="scientific">Albugo candida</name>
    <dbReference type="NCBI Taxonomy" id="65357"/>
    <lineage>
        <taxon>Eukaryota</taxon>
        <taxon>Sar</taxon>
        <taxon>Stramenopiles</taxon>
        <taxon>Oomycota</taxon>
        <taxon>Peronosporomycetes</taxon>
        <taxon>Albuginales</taxon>
        <taxon>Albuginaceae</taxon>
        <taxon>Albugo</taxon>
    </lineage>
</organism>
<sequence>MNRSVSSMLAEKHLSICFLLLPTCSRMERNMRHFLFRRNRDYVILVTSRIISPYVILDEIDLTCVLLSSKDQFFSHNVLLHIQRRIVQTFCMERLLRWFS</sequence>
<gene>
    <name evidence="1" type="ORF">BN9_022670</name>
</gene>
<evidence type="ECO:0000313" key="2">
    <source>
        <dbReference type="Proteomes" id="UP000053237"/>
    </source>
</evidence>
<proteinExistence type="predicted"/>
<dbReference type="EMBL" id="CAIX01000019">
    <property type="protein sequence ID" value="CCI41483.1"/>
    <property type="molecule type" value="Genomic_DNA"/>
</dbReference>
<name>A0A024G3R1_9STRA</name>